<feature type="domain" description="Smf/DprA SLOG" evidence="2">
    <location>
        <begin position="81"/>
        <end position="293"/>
    </location>
</feature>
<dbReference type="InterPro" id="IPR057666">
    <property type="entry name" value="DrpA_SLOG"/>
</dbReference>
<dbReference type="Gene3D" id="3.40.50.450">
    <property type="match status" value="1"/>
</dbReference>
<dbReference type="PANTHER" id="PTHR43022">
    <property type="entry name" value="PROTEIN SMF"/>
    <property type="match status" value="1"/>
</dbReference>
<dbReference type="PANTHER" id="PTHR43022:SF1">
    <property type="entry name" value="PROTEIN SMF"/>
    <property type="match status" value="1"/>
</dbReference>
<name>F2G4J9_ALTMD</name>
<protein>
    <submittedName>
        <fullName evidence="3">SMF protein</fullName>
    </submittedName>
</protein>
<dbReference type="HOGENOM" id="CLU_029601_3_0_6"/>
<keyword evidence="4" id="KW-1185">Reference proteome</keyword>
<evidence type="ECO:0000256" key="1">
    <source>
        <dbReference type="ARBA" id="ARBA00006525"/>
    </source>
</evidence>
<reference evidence="3 4" key="1">
    <citation type="journal article" date="2008" name="ISME J.">
        <title>Comparative genomics of two ecotypes of the marine planktonic copiotroph Alteromonas macleodii suggests alternative lifestyles associated with different kinds of particulate organic matter.</title>
        <authorList>
            <person name="Ivars-Martinez E."/>
            <person name="Martin-Cuadrado A.B."/>
            <person name="D'Auria G."/>
            <person name="Mira A."/>
            <person name="Ferriera S."/>
            <person name="Johnson J."/>
            <person name="Friedman R."/>
            <person name="Rodriguez-Valera F."/>
        </authorList>
    </citation>
    <scope>NUCLEOTIDE SEQUENCE [LARGE SCALE GENOMIC DNA]</scope>
    <source>
        <strain evidence="4">DSM 17117 / CIP 110805 / LMG 28347 / Deep ecotype</strain>
    </source>
</reference>
<sequence>MQLNLSNQSEFEPISPATEMGAYEALWAEQGATFKRIAEKFKSSPSSLPSDFVEPDEIESYKKEALGLIHKAGVEDFGIRIHGTAEYMPKLRDARYPIELMYYQGFWDLASSPSIAIVGTREPSDDGIKRTRKLVKLLVKDGYTITSGLAKGIDTAAHKTALQAGGRTMAVIGTPLSENYPKENKKLQEFLSKNFLVISQVPFVRYSKQTPMYNKLFFPERNKLMSAITEATVIIEASETSGTLVQARAALEQGRKLFILESCFQNPNITWPSTFEKKGAIRVREYDDIKEHLQP</sequence>
<evidence type="ECO:0000313" key="3">
    <source>
        <dbReference type="EMBL" id="AEA96442.1"/>
    </source>
</evidence>
<comment type="similarity">
    <text evidence="1">Belongs to the DprA/Smf family.</text>
</comment>
<dbReference type="SUPFAM" id="SSF102405">
    <property type="entry name" value="MCP/YpsA-like"/>
    <property type="match status" value="1"/>
</dbReference>
<dbReference type="KEGG" id="amc:MADE_1001465"/>
<accession>F2G4J9</accession>
<dbReference type="EMBL" id="CP001103">
    <property type="protein sequence ID" value="AEA96442.1"/>
    <property type="molecule type" value="Genomic_DNA"/>
</dbReference>
<organism evidence="3 4">
    <name type="scientific">Alteromonas mediterranea (strain DSM 17117 / CIP 110805 / LMG 28347 / Deep ecotype)</name>
    <dbReference type="NCBI Taxonomy" id="1774373"/>
    <lineage>
        <taxon>Bacteria</taxon>
        <taxon>Pseudomonadati</taxon>
        <taxon>Pseudomonadota</taxon>
        <taxon>Gammaproteobacteria</taxon>
        <taxon>Alteromonadales</taxon>
        <taxon>Alteromonadaceae</taxon>
        <taxon>Alteromonas/Salinimonas group</taxon>
        <taxon>Alteromonas</taxon>
    </lineage>
</organism>
<dbReference type="RefSeq" id="WP_012516816.1">
    <property type="nucleotide sequence ID" value="NC_011138.3"/>
</dbReference>
<dbReference type="Pfam" id="PF02481">
    <property type="entry name" value="DNA_processg_A"/>
    <property type="match status" value="1"/>
</dbReference>
<dbReference type="GO" id="GO:0009294">
    <property type="term" value="P:DNA-mediated transformation"/>
    <property type="evidence" value="ECO:0007669"/>
    <property type="project" value="InterPro"/>
</dbReference>
<dbReference type="Proteomes" id="UP000001870">
    <property type="component" value="Chromosome"/>
</dbReference>
<proteinExistence type="inferred from homology"/>
<dbReference type="AlphaFoldDB" id="F2G4J9"/>
<gene>
    <name evidence="3" type="ordered locus">MADE_1001465</name>
</gene>
<reference evidence="3 4" key="2">
    <citation type="journal article" date="2015" name="Antonie Van Leeuwenhoek">
        <title>Ecophysiological diversity of a novel member of the genus Alteromonas, and description of Alteromonas mediterranea sp. nov.</title>
        <authorList>
            <person name="Ivanova E.P."/>
            <person name="Lopez-Perez M."/>
            <person name="Zabalos M."/>
            <person name="Nguyen S.H."/>
            <person name="Webb H.K."/>
            <person name="Ryan J."/>
            <person name="Lagutin K."/>
            <person name="Vyssotski M."/>
            <person name="Crawford R.J."/>
            <person name="Rodriguez-Valera F."/>
        </authorList>
    </citation>
    <scope>NUCLEOTIDE SEQUENCE [LARGE SCALE GENOMIC DNA]</scope>
    <source>
        <strain evidence="4">DSM 17117 / CIP 110805 / LMG 28347 / Deep ecotype</strain>
    </source>
</reference>
<dbReference type="PATRIC" id="fig|314275.5.peg.301"/>
<evidence type="ECO:0000259" key="2">
    <source>
        <dbReference type="Pfam" id="PF02481"/>
    </source>
</evidence>
<evidence type="ECO:0000313" key="4">
    <source>
        <dbReference type="Proteomes" id="UP000001870"/>
    </source>
</evidence>
<dbReference type="InterPro" id="IPR003488">
    <property type="entry name" value="DprA"/>
</dbReference>